<name>A0A6J3JTN9_9HYME</name>
<feature type="modified residue" description="N6-(pyridoxal phosphate)lysine" evidence="2 3">
    <location>
        <position position="38"/>
    </location>
</feature>
<dbReference type="SUPFAM" id="SSF51419">
    <property type="entry name" value="PLP-binding barrel"/>
    <property type="match status" value="1"/>
</dbReference>
<gene>
    <name evidence="7" type="primary">LOC117230397</name>
</gene>
<feature type="domain" description="Alanine racemase N-terminal" evidence="5">
    <location>
        <begin position="30"/>
        <end position="223"/>
    </location>
</feature>
<evidence type="ECO:0000256" key="2">
    <source>
        <dbReference type="HAMAP-Rule" id="MF_03225"/>
    </source>
</evidence>
<protein>
    <recommendedName>
        <fullName evidence="2">Pyridoxal phosphate homeostasis protein</fullName>
        <shortName evidence="2">PLP homeostasis protein</shortName>
    </recommendedName>
</protein>
<dbReference type="PIRSF" id="PIRSF004848">
    <property type="entry name" value="YBL036c_PLPDEIII"/>
    <property type="match status" value="1"/>
</dbReference>
<dbReference type="FunFam" id="3.20.20.10:FF:000007">
    <property type="entry name" value="Pyridoxal phosphate homeostasis protein"/>
    <property type="match status" value="1"/>
</dbReference>
<dbReference type="NCBIfam" id="TIGR00044">
    <property type="entry name" value="YggS family pyridoxal phosphate-dependent enzyme"/>
    <property type="match status" value="1"/>
</dbReference>
<reference evidence="7" key="1">
    <citation type="submission" date="2025-08" db="UniProtKB">
        <authorList>
            <consortium name="RefSeq"/>
        </authorList>
    </citation>
    <scope>IDENTIFICATION</scope>
    <source>
        <tissue evidence="7">Muscle</tissue>
    </source>
</reference>
<sequence length="258" mass="29515">MAELVTNLKVVQDKIIAASARRLLEYKYFEPRLVAVSKLKSVELIVDAYKAGQRHFGENYVNELVEKGNHSSILETCTDIRWHFIGHLQRNKINKLLTTPNLYIIETIDNEKLASALNTSWSKIRVHENLKLKVMVQVNTSNEQEKSGCEITDVCTLVQHVIDNCTSLEFVGLMTIGMFGHDLAKGPNPDFLCLKECREKVSKELGIDLNKIELSMGMSNDYEHASWEVLILELVLLYLGKERKRIPNEIHIFCIIFV</sequence>
<evidence type="ECO:0000259" key="5">
    <source>
        <dbReference type="Pfam" id="PF01168"/>
    </source>
</evidence>
<proteinExistence type="inferred from homology"/>
<comment type="similarity">
    <text evidence="2 4">Belongs to the pyridoxal phosphate-binding protein YggS/PROSC family.</text>
</comment>
<dbReference type="Pfam" id="PF01168">
    <property type="entry name" value="Ala_racemase_N"/>
    <property type="match status" value="1"/>
</dbReference>
<dbReference type="KEGG" id="bvk:117230397"/>
<dbReference type="HAMAP" id="MF_02087">
    <property type="entry name" value="PLP_homeostasis"/>
    <property type="match status" value="1"/>
</dbReference>
<dbReference type="GeneID" id="117230397"/>
<dbReference type="RefSeq" id="XP_033343701.1">
    <property type="nucleotide sequence ID" value="XM_033487810.1"/>
</dbReference>
<dbReference type="GO" id="GO:0030170">
    <property type="term" value="F:pyridoxal phosphate binding"/>
    <property type="evidence" value="ECO:0007669"/>
    <property type="project" value="UniProtKB-UniRule"/>
</dbReference>
<dbReference type="InterPro" id="IPR011078">
    <property type="entry name" value="PyrdxlP_homeostasis"/>
</dbReference>
<dbReference type="PANTHER" id="PTHR10146">
    <property type="entry name" value="PROLINE SYNTHETASE CO-TRANSCRIBED BACTERIAL HOMOLOG PROTEIN"/>
    <property type="match status" value="1"/>
</dbReference>
<dbReference type="PROSITE" id="PS01211">
    <property type="entry name" value="UPF0001"/>
    <property type="match status" value="1"/>
</dbReference>
<comment type="cofactor">
    <cofactor evidence="3">
        <name>pyridoxal 5'-phosphate</name>
        <dbReference type="ChEBI" id="CHEBI:597326"/>
    </cofactor>
</comment>
<dbReference type="Gene3D" id="3.20.20.10">
    <property type="entry name" value="Alanine racemase"/>
    <property type="match status" value="1"/>
</dbReference>
<evidence type="ECO:0000313" key="6">
    <source>
        <dbReference type="Proteomes" id="UP000504631"/>
    </source>
</evidence>
<evidence type="ECO:0000313" key="7">
    <source>
        <dbReference type="RefSeq" id="XP_033343701.1"/>
    </source>
</evidence>
<keyword evidence="6" id="KW-1185">Reference proteome</keyword>
<dbReference type="InterPro" id="IPR001608">
    <property type="entry name" value="Ala_racemase_N"/>
</dbReference>
<evidence type="ECO:0000256" key="4">
    <source>
        <dbReference type="RuleBase" id="RU004514"/>
    </source>
</evidence>
<dbReference type="Proteomes" id="UP000504631">
    <property type="component" value="Unplaced"/>
</dbReference>
<evidence type="ECO:0000256" key="1">
    <source>
        <dbReference type="ARBA" id="ARBA00022898"/>
    </source>
</evidence>
<accession>A0A6J3JTN9</accession>
<dbReference type="InterPro" id="IPR029066">
    <property type="entry name" value="PLP-binding_barrel"/>
</dbReference>
<dbReference type="AlphaFoldDB" id="A0A6J3JTN9"/>
<evidence type="ECO:0000256" key="3">
    <source>
        <dbReference type="PIRSR" id="PIRSR004848-1"/>
    </source>
</evidence>
<organism evidence="6 7">
    <name type="scientific">Bombus vosnesenskii</name>
    <dbReference type="NCBI Taxonomy" id="207650"/>
    <lineage>
        <taxon>Eukaryota</taxon>
        <taxon>Metazoa</taxon>
        <taxon>Ecdysozoa</taxon>
        <taxon>Arthropoda</taxon>
        <taxon>Hexapoda</taxon>
        <taxon>Insecta</taxon>
        <taxon>Pterygota</taxon>
        <taxon>Neoptera</taxon>
        <taxon>Endopterygota</taxon>
        <taxon>Hymenoptera</taxon>
        <taxon>Apocrita</taxon>
        <taxon>Aculeata</taxon>
        <taxon>Apoidea</taxon>
        <taxon>Anthophila</taxon>
        <taxon>Apidae</taxon>
        <taxon>Bombus</taxon>
        <taxon>Pyrobombus</taxon>
    </lineage>
</organism>
<dbReference type="PANTHER" id="PTHR10146:SF14">
    <property type="entry name" value="PYRIDOXAL PHOSPHATE HOMEOSTASIS PROTEIN"/>
    <property type="match status" value="1"/>
</dbReference>
<dbReference type="CDD" id="cd06822">
    <property type="entry name" value="PLPDE_III_YBL036c_euk"/>
    <property type="match status" value="1"/>
</dbReference>
<keyword evidence="1 2" id="KW-0663">Pyridoxal phosphate</keyword>
<comment type="function">
    <text evidence="2">Pyridoxal 5'-phosphate (PLP)-binding protein, which may be involved in intracellular homeostatic regulation of pyridoxal 5'-phosphate (PLP), the active form of vitamin B6.</text>
</comment>